<protein>
    <submittedName>
        <fullName evidence="2">Uncharacterized protein</fullName>
    </submittedName>
</protein>
<evidence type="ECO:0000313" key="3">
    <source>
        <dbReference type="Proteomes" id="UP000243459"/>
    </source>
</evidence>
<reference evidence="3" key="1">
    <citation type="journal article" date="2017" name="Nat. Commun.">
        <title>The asparagus genome sheds light on the origin and evolution of a young Y chromosome.</title>
        <authorList>
            <person name="Harkess A."/>
            <person name="Zhou J."/>
            <person name="Xu C."/>
            <person name="Bowers J.E."/>
            <person name="Van der Hulst R."/>
            <person name="Ayyampalayam S."/>
            <person name="Mercati F."/>
            <person name="Riccardi P."/>
            <person name="McKain M.R."/>
            <person name="Kakrana A."/>
            <person name="Tang H."/>
            <person name="Ray J."/>
            <person name="Groenendijk J."/>
            <person name="Arikit S."/>
            <person name="Mathioni S.M."/>
            <person name="Nakano M."/>
            <person name="Shan H."/>
            <person name="Telgmann-Rauber A."/>
            <person name="Kanno A."/>
            <person name="Yue Z."/>
            <person name="Chen H."/>
            <person name="Li W."/>
            <person name="Chen Y."/>
            <person name="Xu X."/>
            <person name="Zhang Y."/>
            <person name="Luo S."/>
            <person name="Chen H."/>
            <person name="Gao J."/>
            <person name="Mao Z."/>
            <person name="Pires J.C."/>
            <person name="Luo M."/>
            <person name="Kudrna D."/>
            <person name="Wing R.A."/>
            <person name="Meyers B.C."/>
            <person name="Yi K."/>
            <person name="Kong H."/>
            <person name="Lavrijsen P."/>
            <person name="Sunseri F."/>
            <person name="Falavigna A."/>
            <person name="Ye Y."/>
            <person name="Leebens-Mack J.H."/>
            <person name="Chen G."/>
        </authorList>
    </citation>
    <scope>NUCLEOTIDE SEQUENCE [LARGE SCALE GENOMIC DNA]</scope>
    <source>
        <strain evidence="3">cv. DH0086</strain>
    </source>
</reference>
<proteinExistence type="predicted"/>
<sequence>MEVSKSFRSEFLFQNFSKPCYKHRISRRFGLMFRILQNLKLFIFLKCFLCAVNLVLSCRLLRHYFMLIRSKQLPQDIKAASGHQSCIRKNLAFKVSIKREKAI</sequence>
<keyword evidence="1" id="KW-0812">Transmembrane</keyword>
<dbReference type="Gramene" id="ONK69350">
    <property type="protein sequence ID" value="ONK69350"/>
    <property type="gene ID" value="A4U43_C05F21940"/>
</dbReference>
<dbReference type="AlphaFoldDB" id="A0A5P1EYW9"/>
<keyword evidence="3" id="KW-1185">Reference proteome</keyword>
<organism evidence="2 3">
    <name type="scientific">Asparagus officinalis</name>
    <name type="common">Garden asparagus</name>
    <dbReference type="NCBI Taxonomy" id="4686"/>
    <lineage>
        <taxon>Eukaryota</taxon>
        <taxon>Viridiplantae</taxon>
        <taxon>Streptophyta</taxon>
        <taxon>Embryophyta</taxon>
        <taxon>Tracheophyta</taxon>
        <taxon>Spermatophyta</taxon>
        <taxon>Magnoliopsida</taxon>
        <taxon>Liliopsida</taxon>
        <taxon>Asparagales</taxon>
        <taxon>Asparagaceae</taxon>
        <taxon>Asparagoideae</taxon>
        <taxon>Asparagus</taxon>
    </lineage>
</organism>
<keyword evidence="1" id="KW-1133">Transmembrane helix</keyword>
<dbReference type="Proteomes" id="UP000243459">
    <property type="component" value="Chromosome 5"/>
</dbReference>
<feature type="transmembrane region" description="Helical" evidence="1">
    <location>
        <begin position="41"/>
        <end position="61"/>
    </location>
</feature>
<evidence type="ECO:0000256" key="1">
    <source>
        <dbReference type="SAM" id="Phobius"/>
    </source>
</evidence>
<keyword evidence="1" id="KW-0472">Membrane</keyword>
<evidence type="ECO:0000313" key="2">
    <source>
        <dbReference type="EMBL" id="ONK69350.1"/>
    </source>
</evidence>
<gene>
    <name evidence="2" type="ORF">A4U43_C05F21940</name>
</gene>
<name>A0A5P1EYW9_ASPOF</name>
<accession>A0A5P1EYW9</accession>
<dbReference type="EMBL" id="CM007385">
    <property type="protein sequence ID" value="ONK69350.1"/>
    <property type="molecule type" value="Genomic_DNA"/>
</dbReference>